<dbReference type="GO" id="GO:0008658">
    <property type="term" value="F:penicillin binding"/>
    <property type="evidence" value="ECO:0007669"/>
    <property type="project" value="InterPro"/>
</dbReference>
<comment type="similarity">
    <text evidence="4">In the C-terminal section; belongs to the transpeptidase family.</text>
</comment>
<evidence type="ECO:0000256" key="28">
    <source>
        <dbReference type="SAM" id="MobiDB-lite"/>
    </source>
</evidence>
<evidence type="ECO:0000256" key="3">
    <source>
        <dbReference type="ARBA" id="ARBA00004752"/>
    </source>
</evidence>
<dbReference type="InterPro" id="IPR031376">
    <property type="entry name" value="PCB_OB"/>
</dbReference>
<dbReference type="FunFam" id="1.10.3810.10:FF:000003">
    <property type="entry name" value="Penicillin-binding protein 1a"/>
    <property type="match status" value="1"/>
</dbReference>
<dbReference type="SUPFAM" id="SSF53955">
    <property type="entry name" value="Lysozyme-like"/>
    <property type="match status" value="1"/>
</dbReference>
<keyword evidence="17" id="KW-0735">Signal-anchor</keyword>
<evidence type="ECO:0000256" key="17">
    <source>
        <dbReference type="ARBA" id="ARBA00022968"/>
    </source>
</evidence>
<evidence type="ECO:0000256" key="24">
    <source>
        <dbReference type="ARBA" id="ARBA00034000"/>
    </source>
</evidence>
<feature type="region of interest" description="Disordered" evidence="28">
    <location>
        <begin position="761"/>
        <end position="810"/>
    </location>
</feature>
<evidence type="ECO:0000256" key="7">
    <source>
        <dbReference type="ARBA" id="ARBA00018638"/>
    </source>
</evidence>
<evidence type="ECO:0000256" key="8">
    <source>
        <dbReference type="ARBA" id="ARBA00022475"/>
    </source>
</evidence>
<keyword evidence="8" id="KW-1003">Cell membrane</keyword>
<dbReference type="Pfam" id="PF17092">
    <property type="entry name" value="PCB_OB"/>
    <property type="match status" value="1"/>
</dbReference>
<evidence type="ECO:0000256" key="25">
    <source>
        <dbReference type="ARBA" id="ARBA00044770"/>
    </source>
</evidence>
<evidence type="ECO:0000259" key="32">
    <source>
        <dbReference type="Pfam" id="PF17092"/>
    </source>
</evidence>
<dbReference type="GO" id="GO:0005886">
    <property type="term" value="C:plasma membrane"/>
    <property type="evidence" value="ECO:0007669"/>
    <property type="project" value="UniProtKB-SubCell"/>
</dbReference>
<comment type="catalytic activity">
    <reaction evidence="26">
        <text>[GlcNAc-(1-&gt;4)-Mur2Ac(oyl-L-Ala-gamma-D-Glu-L-Lys-D-Ala-D-Ala)](n)-di-trans,octa-cis-undecaprenyl diphosphate + beta-D-GlcNAc-(1-&gt;4)-Mur2Ac(oyl-L-Ala-gamma-D-Glu-L-Lys-D-Ala-D-Ala)-di-trans,octa-cis-undecaprenyl diphosphate = [GlcNAc-(1-&gt;4)-Mur2Ac(oyl-L-Ala-gamma-D-Glu-L-Lys-D-Ala-D-Ala)](n+1)-di-trans,octa-cis-undecaprenyl diphosphate + di-trans,octa-cis-undecaprenyl diphosphate + H(+)</text>
        <dbReference type="Rhea" id="RHEA:23708"/>
        <dbReference type="Rhea" id="RHEA-COMP:9602"/>
        <dbReference type="Rhea" id="RHEA-COMP:9603"/>
        <dbReference type="ChEBI" id="CHEBI:15378"/>
        <dbReference type="ChEBI" id="CHEBI:58405"/>
        <dbReference type="ChEBI" id="CHEBI:60033"/>
        <dbReference type="ChEBI" id="CHEBI:78435"/>
        <dbReference type="EC" id="2.4.99.28"/>
    </reaction>
</comment>
<keyword evidence="34" id="KW-1185">Reference proteome</keyword>
<evidence type="ECO:0000256" key="9">
    <source>
        <dbReference type="ARBA" id="ARBA00022519"/>
    </source>
</evidence>
<dbReference type="GO" id="GO:0071555">
    <property type="term" value="P:cell wall organization"/>
    <property type="evidence" value="ECO:0007669"/>
    <property type="project" value="UniProtKB-KW"/>
</dbReference>
<dbReference type="SUPFAM" id="SSF56601">
    <property type="entry name" value="beta-lactamase/transpeptidase-like"/>
    <property type="match status" value="1"/>
</dbReference>
<dbReference type="AlphaFoldDB" id="A0A7U6GGF2"/>
<keyword evidence="9" id="KW-0997">Cell inner membrane</keyword>
<dbReference type="GO" id="GO:0006508">
    <property type="term" value="P:proteolysis"/>
    <property type="evidence" value="ECO:0007669"/>
    <property type="project" value="UniProtKB-KW"/>
</dbReference>
<dbReference type="GO" id="GO:0008360">
    <property type="term" value="P:regulation of cell shape"/>
    <property type="evidence" value="ECO:0007669"/>
    <property type="project" value="UniProtKB-KW"/>
</dbReference>
<evidence type="ECO:0000256" key="27">
    <source>
        <dbReference type="ARBA" id="ARBA00060592"/>
    </source>
</evidence>
<evidence type="ECO:0000256" key="10">
    <source>
        <dbReference type="ARBA" id="ARBA00022645"/>
    </source>
</evidence>
<dbReference type="UniPathway" id="UPA00219"/>
<keyword evidence="19 29" id="KW-1133">Transmembrane helix</keyword>
<comment type="similarity">
    <text evidence="5">In the N-terminal section; belongs to the glycosyltransferase 51 family.</text>
</comment>
<dbReference type="NCBIfam" id="TIGR02074">
    <property type="entry name" value="PBP_1a_fam"/>
    <property type="match status" value="1"/>
</dbReference>
<dbReference type="InterPro" id="IPR023346">
    <property type="entry name" value="Lysozyme-like_dom_sf"/>
</dbReference>
<keyword evidence="12" id="KW-0328">Glycosyltransferase</keyword>
<feature type="domain" description="Penicillin-binding protein transpeptidase" evidence="30">
    <location>
        <begin position="433"/>
        <end position="698"/>
    </location>
</feature>
<dbReference type="PANTHER" id="PTHR32282:SF27">
    <property type="entry name" value="PENICILLIN-BINDING PROTEIN 1A"/>
    <property type="match status" value="1"/>
</dbReference>
<evidence type="ECO:0000256" key="21">
    <source>
        <dbReference type="ARBA" id="ARBA00023251"/>
    </source>
</evidence>
<dbReference type="Gene3D" id="1.10.3810.10">
    <property type="entry name" value="Biosynthetic peptidoglycan transglycosylase-like"/>
    <property type="match status" value="1"/>
</dbReference>
<dbReference type="InterPro" id="IPR001460">
    <property type="entry name" value="PCN-bd_Tpept"/>
</dbReference>
<comment type="catalytic activity">
    <reaction evidence="24">
        <text>Preferential cleavage: (Ac)2-L-Lys-D-Ala-|-D-Ala. Also transpeptidation of peptidyl-alanyl moieties that are N-acyl substituents of D-alanine.</text>
        <dbReference type="EC" id="3.4.16.4"/>
    </reaction>
</comment>
<keyword evidence="10" id="KW-0121">Carboxypeptidase</keyword>
<dbReference type="InterPro" id="IPR001264">
    <property type="entry name" value="Glyco_trans_51"/>
</dbReference>
<keyword evidence="23" id="KW-0961">Cell wall biogenesis/degradation</keyword>
<dbReference type="RefSeq" id="WP_041064394.1">
    <property type="nucleotide sequence ID" value="NZ_AP012273.1"/>
</dbReference>
<evidence type="ECO:0000256" key="23">
    <source>
        <dbReference type="ARBA" id="ARBA00023316"/>
    </source>
</evidence>
<evidence type="ECO:0000256" key="14">
    <source>
        <dbReference type="ARBA" id="ARBA00022692"/>
    </source>
</evidence>
<name>A0A7U6GGF2_9GAMM</name>
<keyword evidence="14 29" id="KW-0812">Transmembrane</keyword>
<keyword evidence="21" id="KW-0046">Antibiotic resistance</keyword>
<evidence type="ECO:0000256" key="15">
    <source>
        <dbReference type="ARBA" id="ARBA00022801"/>
    </source>
</evidence>
<dbReference type="Gene3D" id="3.40.710.10">
    <property type="entry name" value="DD-peptidase/beta-lactamase superfamily"/>
    <property type="match status" value="2"/>
</dbReference>
<keyword evidence="11" id="KW-0645">Protease</keyword>
<evidence type="ECO:0000256" key="20">
    <source>
        <dbReference type="ARBA" id="ARBA00023136"/>
    </source>
</evidence>
<dbReference type="GO" id="GO:0008955">
    <property type="term" value="F:peptidoglycan glycosyltransferase activity"/>
    <property type="evidence" value="ECO:0007669"/>
    <property type="project" value="UniProtKB-EC"/>
</dbReference>
<evidence type="ECO:0000259" key="30">
    <source>
        <dbReference type="Pfam" id="PF00905"/>
    </source>
</evidence>
<feature type="transmembrane region" description="Helical" evidence="29">
    <location>
        <begin position="12"/>
        <end position="33"/>
    </location>
</feature>
<evidence type="ECO:0000256" key="19">
    <source>
        <dbReference type="ARBA" id="ARBA00022989"/>
    </source>
</evidence>
<dbReference type="GO" id="GO:0009002">
    <property type="term" value="F:serine-type D-Ala-D-Ala carboxypeptidase activity"/>
    <property type="evidence" value="ECO:0007669"/>
    <property type="project" value="UniProtKB-EC"/>
</dbReference>
<organism evidence="33 34">
    <name type="scientific">Thiolapillus brandeum</name>
    <dbReference type="NCBI Taxonomy" id="1076588"/>
    <lineage>
        <taxon>Bacteria</taxon>
        <taxon>Pseudomonadati</taxon>
        <taxon>Pseudomonadota</taxon>
        <taxon>Gammaproteobacteria</taxon>
        <taxon>Chromatiales</taxon>
        <taxon>Sedimenticolaceae</taxon>
        <taxon>Thiolapillus</taxon>
    </lineage>
</organism>
<dbReference type="Pfam" id="PF00905">
    <property type="entry name" value="Transpeptidase"/>
    <property type="match status" value="1"/>
</dbReference>
<dbReference type="InterPro" id="IPR012338">
    <property type="entry name" value="Beta-lactam/transpept-like"/>
</dbReference>
<evidence type="ECO:0000256" key="6">
    <source>
        <dbReference type="ARBA" id="ARBA00012448"/>
    </source>
</evidence>
<evidence type="ECO:0000256" key="18">
    <source>
        <dbReference type="ARBA" id="ARBA00022984"/>
    </source>
</evidence>
<sequence length="810" mass="89771">MIWFAKALKYGALLVLLGIVAAALIVGGTYLHFRSELPSTENLLKIQLQVPMRIFSADGKLIAQYGEKRRDPVSYEEIPEDMVNAFLAAEDQNFFQHYGIDPAGLIRAAVTLALTGHKKQGGSTITMQVARNYYLTRKRTFTRKIREIFLALHIEQELNKKQILELYLNKIYLGHRAYGIKAAAQVYYGRPLDQLTLAETAMIAGLPKAPSNYNPVTNPERALLRRNYVLGRMLALGYISREQAEQARAAPVTASLHHAEVELEAPWVAEMVREKLVRDFGPETYTSGLNVYTTISSKLQNAANQGLRTALEDYDRRHGWRGAEKHYDTLPEDEKALDDLISGIPTVHKLLPAIVTSVEEKSATVYLGKGRRLQIEWQGLRWARPYVDESHRGNKPGTAADILQIGDLVRVRERSNDKGESWWELSQIPAVAGALVSLNPANGALNALVGGYDFRTSKFNRATQAKRQPGSGFKPIIYSAALEAGFTAASVINDAPVVMESNGDDETWRPENYSGKFYGPTRLRWALTKSRNLVSIRLLRAMGIKHALEHAKRFGFDPDQLPHALSLALGSGEVTPWQMARAYAVLANGGYLIDPYFIDHIEKNGQTIYEADPLVVGCGSVTGEAEPSEAEADSASESCRSAPRTLPEDNRYIMYSMMQDVIRRGTGVRARSLGHSDLAGKTGTTNEQRDAWFTGYNQHIVTTVWTGFDDNSRLGKGEVGGRVALPAWIAFMKVALEDIPNDPPEMPSDLVTIRIDNDTGLQVSGDNGNTSFEVFRPGHEPPMQETDSGKLPEEDATDGKPTTVRPDDLF</sequence>
<dbReference type="EMBL" id="AP012273">
    <property type="protein sequence ID" value="BAO43109.1"/>
    <property type="molecule type" value="Genomic_DNA"/>
</dbReference>
<accession>A0A7U6GGF2</accession>
<dbReference type="EC" id="2.4.99.28" evidence="25"/>
<evidence type="ECO:0000313" key="33">
    <source>
        <dbReference type="EMBL" id="BAO43109.1"/>
    </source>
</evidence>
<feature type="compositionally biased region" description="Polar residues" evidence="28">
    <location>
        <begin position="761"/>
        <end position="772"/>
    </location>
</feature>
<comment type="function">
    <text evidence="1">Cell wall formation. Synthesis of cross-linked peptidoglycan from the lipid intermediates. The enzyme has a penicillin-insensitive transglycosylase N-terminal domain (formation of linear glycan strands) and a penicillin-sensitive transpeptidase C-terminal domain (cross-linking of the peptide subunits).</text>
</comment>
<gene>
    <name evidence="33" type="ORF">TBH_C0161</name>
</gene>
<evidence type="ECO:0000256" key="11">
    <source>
        <dbReference type="ARBA" id="ARBA00022670"/>
    </source>
</evidence>
<evidence type="ECO:0000256" key="16">
    <source>
        <dbReference type="ARBA" id="ARBA00022960"/>
    </source>
</evidence>
<keyword evidence="18" id="KW-0573">Peptidoglycan synthesis</keyword>
<protein>
    <recommendedName>
        <fullName evidence="7">Penicillin-binding protein 1A</fullName>
        <ecNumber evidence="25">2.4.99.28</ecNumber>
        <ecNumber evidence="6">3.4.16.4</ecNumber>
    </recommendedName>
</protein>
<comment type="pathway">
    <text evidence="3">Cell wall biogenesis; peptidoglycan biosynthesis.</text>
</comment>
<feature type="domain" description="Glycosyl transferase family 51" evidence="31">
    <location>
        <begin position="58"/>
        <end position="233"/>
    </location>
</feature>
<keyword evidence="20 29" id="KW-0472">Membrane</keyword>
<dbReference type="KEGG" id="tbn:TBH_C0161"/>
<dbReference type="OrthoDB" id="9766909at2"/>
<evidence type="ECO:0000256" key="4">
    <source>
        <dbReference type="ARBA" id="ARBA00007090"/>
    </source>
</evidence>
<evidence type="ECO:0000256" key="5">
    <source>
        <dbReference type="ARBA" id="ARBA00007739"/>
    </source>
</evidence>
<keyword evidence="22" id="KW-0511">Multifunctional enzyme</keyword>
<evidence type="ECO:0000256" key="29">
    <source>
        <dbReference type="SAM" id="Phobius"/>
    </source>
</evidence>
<dbReference type="Proteomes" id="UP000031631">
    <property type="component" value="Chromosome"/>
</dbReference>
<feature type="region of interest" description="Disordered" evidence="28">
    <location>
        <begin position="625"/>
        <end position="644"/>
    </location>
</feature>
<dbReference type="Pfam" id="PF00912">
    <property type="entry name" value="Transgly"/>
    <property type="match status" value="1"/>
</dbReference>
<feature type="domain" description="Penicillin-binding protein OB-like" evidence="32">
    <location>
        <begin position="320"/>
        <end position="431"/>
    </location>
</feature>
<evidence type="ECO:0000259" key="31">
    <source>
        <dbReference type="Pfam" id="PF00912"/>
    </source>
</evidence>
<dbReference type="GO" id="GO:0046677">
    <property type="term" value="P:response to antibiotic"/>
    <property type="evidence" value="ECO:0007669"/>
    <property type="project" value="UniProtKB-KW"/>
</dbReference>
<dbReference type="PANTHER" id="PTHR32282">
    <property type="entry name" value="BINDING PROTEIN TRANSPEPTIDASE, PUTATIVE-RELATED"/>
    <property type="match status" value="1"/>
</dbReference>
<keyword evidence="13" id="KW-0808">Transferase</keyword>
<keyword evidence="15" id="KW-0378">Hydrolase</keyword>
<evidence type="ECO:0000256" key="22">
    <source>
        <dbReference type="ARBA" id="ARBA00023268"/>
    </source>
</evidence>
<reference evidence="33 34" key="1">
    <citation type="journal article" date="2014" name="PLoS ONE">
        <title>Physiological and genomic features of a novel sulfur-oxidizing gammaproteobacterium belonging to a previously uncultivated symbiotic lineage isolated from a hydrothermal vent.</title>
        <authorList>
            <person name="Nunoura T."/>
            <person name="Takaki Y."/>
            <person name="Kazama H."/>
            <person name="Kakuta J."/>
            <person name="Shimamura S."/>
            <person name="Makita H."/>
            <person name="Hirai M."/>
            <person name="Miyazaki M."/>
            <person name="Takai K."/>
        </authorList>
    </citation>
    <scope>NUCLEOTIDE SEQUENCE [LARGE SCALE GENOMIC DNA]</scope>
    <source>
        <strain evidence="33 34">Hiromi1</strain>
    </source>
</reference>
<evidence type="ECO:0000256" key="26">
    <source>
        <dbReference type="ARBA" id="ARBA00049902"/>
    </source>
</evidence>
<evidence type="ECO:0000256" key="2">
    <source>
        <dbReference type="ARBA" id="ARBA00004249"/>
    </source>
</evidence>
<comment type="pathway">
    <text evidence="27">Glycan biosynthesis.</text>
</comment>
<dbReference type="GO" id="GO:0030288">
    <property type="term" value="C:outer membrane-bounded periplasmic space"/>
    <property type="evidence" value="ECO:0007669"/>
    <property type="project" value="TreeGrafter"/>
</dbReference>
<dbReference type="InterPro" id="IPR036950">
    <property type="entry name" value="PBP_transglycosylase"/>
</dbReference>
<comment type="subcellular location">
    <subcellularLocation>
        <location evidence="2">Cell inner membrane</location>
        <topology evidence="2">Single-pass type II membrane protein</topology>
    </subcellularLocation>
</comment>
<evidence type="ECO:0000313" key="34">
    <source>
        <dbReference type="Proteomes" id="UP000031631"/>
    </source>
</evidence>
<dbReference type="InterPro" id="IPR050396">
    <property type="entry name" value="Glycosyltr_51/Transpeptidase"/>
</dbReference>
<proteinExistence type="inferred from homology"/>
<evidence type="ECO:0000256" key="13">
    <source>
        <dbReference type="ARBA" id="ARBA00022679"/>
    </source>
</evidence>
<evidence type="ECO:0000256" key="12">
    <source>
        <dbReference type="ARBA" id="ARBA00022676"/>
    </source>
</evidence>
<keyword evidence="16" id="KW-0133">Cell shape</keyword>
<dbReference type="GO" id="GO:0009252">
    <property type="term" value="P:peptidoglycan biosynthetic process"/>
    <property type="evidence" value="ECO:0007669"/>
    <property type="project" value="UniProtKB-UniPathway"/>
</dbReference>
<dbReference type="EC" id="3.4.16.4" evidence="6"/>
<evidence type="ECO:0000256" key="1">
    <source>
        <dbReference type="ARBA" id="ARBA00002624"/>
    </source>
</evidence>